<keyword evidence="2 5" id="KW-0645">Protease</keyword>
<dbReference type="InterPro" id="IPR005151">
    <property type="entry name" value="Tail-specific_protease"/>
</dbReference>
<dbReference type="InterPro" id="IPR004447">
    <property type="entry name" value="Peptidase_S41A"/>
</dbReference>
<dbReference type="Pfam" id="PF03572">
    <property type="entry name" value="Peptidase_S41"/>
    <property type="match status" value="1"/>
</dbReference>
<evidence type="ECO:0000256" key="4">
    <source>
        <dbReference type="ARBA" id="ARBA00022825"/>
    </source>
</evidence>
<dbReference type="STRING" id="573321.SAMN04488505_11374"/>
<dbReference type="Proteomes" id="UP000198984">
    <property type="component" value="Unassembled WGS sequence"/>
</dbReference>
<evidence type="ECO:0000256" key="1">
    <source>
        <dbReference type="ARBA" id="ARBA00009179"/>
    </source>
</evidence>
<dbReference type="PANTHER" id="PTHR32060">
    <property type="entry name" value="TAIL-SPECIFIC PROTEASE"/>
    <property type="match status" value="1"/>
</dbReference>
<dbReference type="GO" id="GO:0030288">
    <property type="term" value="C:outer membrane-bounded periplasmic space"/>
    <property type="evidence" value="ECO:0007669"/>
    <property type="project" value="TreeGrafter"/>
</dbReference>
<dbReference type="PROSITE" id="PS50106">
    <property type="entry name" value="PDZ"/>
    <property type="match status" value="1"/>
</dbReference>
<evidence type="ECO:0000256" key="5">
    <source>
        <dbReference type="RuleBase" id="RU004404"/>
    </source>
</evidence>
<dbReference type="CDD" id="cd06782">
    <property type="entry name" value="cpPDZ_CPP-like"/>
    <property type="match status" value="1"/>
</dbReference>
<dbReference type="Pfam" id="PF13180">
    <property type="entry name" value="PDZ_2"/>
    <property type="match status" value="1"/>
</dbReference>
<protein>
    <submittedName>
        <fullName evidence="8">Carboxyl-terminal processing protease</fullName>
    </submittedName>
</protein>
<dbReference type="RefSeq" id="WP_238386745.1">
    <property type="nucleotide sequence ID" value="NZ_FOBB01000013.1"/>
</dbReference>
<keyword evidence="6" id="KW-0472">Membrane</keyword>
<dbReference type="EMBL" id="FOBB01000013">
    <property type="protein sequence ID" value="SEN81373.1"/>
    <property type="molecule type" value="Genomic_DNA"/>
</dbReference>
<feature type="transmembrane region" description="Helical" evidence="6">
    <location>
        <begin position="7"/>
        <end position="27"/>
    </location>
</feature>
<dbReference type="GO" id="GO:0006508">
    <property type="term" value="P:proteolysis"/>
    <property type="evidence" value="ECO:0007669"/>
    <property type="project" value="UniProtKB-KW"/>
</dbReference>
<dbReference type="SMART" id="SM00228">
    <property type="entry name" value="PDZ"/>
    <property type="match status" value="1"/>
</dbReference>
<evidence type="ECO:0000313" key="9">
    <source>
        <dbReference type="Proteomes" id="UP000198984"/>
    </source>
</evidence>
<keyword evidence="9" id="KW-1185">Reference proteome</keyword>
<dbReference type="SUPFAM" id="SSF52096">
    <property type="entry name" value="ClpP/crotonase"/>
    <property type="match status" value="1"/>
</dbReference>
<organism evidence="8 9">
    <name type="scientific">Chitinophaga rupis</name>
    <dbReference type="NCBI Taxonomy" id="573321"/>
    <lineage>
        <taxon>Bacteria</taxon>
        <taxon>Pseudomonadati</taxon>
        <taxon>Bacteroidota</taxon>
        <taxon>Chitinophagia</taxon>
        <taxon>Chitinophagales</taxon>
        <taxon>Chitinophagaceae</taxon>
        <taxon>Chitinophaga</taxon>
    </lineage>
</organism>
<keyword evidence="4 5" id="KW-0720">Serine protease</keyword>
<reference evidence="8 9" key="1">
    <citation type="submission" date="2016-10" db="EMBL/GenBank/DDBJ databases">
        <authorList>
            <person name="de Groot N.N."/>
        </authorList>
    </citation>
    <scope>NUCLEOTIDE SEQUENCE [LARGE SCALE GENOMIC DNA]</scope>
    <source>
        <strain evidence="8 9">DSM 21039</strain>
    </source>
</reference>
<dbReference type="SUPFAM" id="SSF50156">
    <property type="entry name" value="PDZ domain-like"/>
    <property type="match status" value="1"/>
</dbReference>
<dbReference type="Gene3D" id="3.30.750.44">
    <property type="match status" value="1"/>
</dbReference>
<proteinExistence type="inferred from homology"/>
<dbReference type="Gene3D" id="2.30.42.10">
    <property type="match status" value="1"/>
</dbReference>
<dbReference type="SMART" id="SM00245">
    <property type="entry name" value="TSPc"/>
    <property type="match status" value="1"/>
</dbReference>
<dbReference type="InterPro" id="IPR036034">
    <property type="entry name" value="PDZ_sf"/>
</dbReference>
<dbReference type="CDD" id="cd07560">
    <property type="entry name" value="Peptidase_S41_CPP"/>
    <property type="match status" value="1"/>
</dbReference>
<sequence>MSNNRKLNVFLPLLFAIVLALGMYLGYKMPGAQSGSTVLFSRGGRSALQETMDLIKVKYVDTLKVDDLQQEAIDGLLTHLDPHSIYIPPTNLAEVNEDLEGNFEGIGVEFNITDDTVNVVAVLAGGPSEAAGVLTGDKILKVNDSLLVTGNGITSDKIRKLLRGPKGSEVKVTMLRRNKQMDIRIKRGVIPLYSVDASYLITPKIGYIKISKFAATTYQEFMDALRKLQRQGMEKLVIDLRQNPGGFLDAATRIADEVLDGNKLILYTKGKSYPRTDYKCEKPGLFEKGALAVLTDEGSASASEILAGAIQDWDRGLIIGRRTFGKGLVQEQFDLSNGGALRLTVARYYIPSGRSIQKSYSNGREAYDEDIMNRYTHGELLNKDSIKQADTIPYKTAKGRLVYGGGGITPDIFIPFDTSRFSAVLTDMYTRNTFSNFAYKYYNTHQDVLNRYKDASGFTRQFTVTPELYNDFLSYARKDSIHTERVTAKDETEIRDRIKTMLARQLYRTEGFYEVINAGDPLVKRAVTELEKAKE</sequence>
<evidence type="ECO:0000313" key="8">
    <source>
        <dbReference type="EMBL" id="SEN81373.1"/>
    </source>
</evidence>
<accession>A0A1H8JKT1</accession>
<dbReference type="Gene3D" id="3.90.226.10">
    <property type="entry name" value="2-enoyl-CoA Hydratase, Chain A, domain 1"/>
    <property type="match status" value="1"/>
</dbReference>
<dbReference type="InterPro" id="IPR001478">
    <property type="entry name" value="PDZ"/>
</dbReference>
<keyword evidence="6" id="KW-1133">Transmembrane helix</keyword>
<dbReference type="GO" id="GO:0008236">
    <property type="term" value="F:serine-type peptidase activity"/>
    <property type="evidence" value="ECO:0007669"/>
    <property type="project" value="UniProtKB-KW"/>
</dbReference>
<evidence type="ECO:0000256" key="2">
    <source>
        <dbReference type="ARBA" id="ARBA00022670"/>
    </source>
</evidence>
<dbReference type="InterPro" id="IPR029045">
    <property type="entry name" value="ClpP/crotonase-like_dom_sf"/>
</dbReference>
<feature type="domain" description="PDZ" evidence="7">
    <location>
        <begin position="92"/>
        <end position="163"/>
    </location>
</feature>
<dbReference type="PANTHER" id="PTHR32060:SF30">
    <property type="entry name" value="CARBOXY-TERMINAL PROCESSING PROTEASE CTPA"/>
    <property type="match status" value="1"/>
</dbReference>
<gene>
    <name evidence="8" type="ORF">SAMN04488505_11374</name>
</gene>
<keyword evidence="6" id="KW-0812">Transmembrane</keyword>
<keyword evidence="3 5" id="KW-0378">Hydrolase</keyword>
<dbReference type="NCBIfam" id="TIGR00225">
    <property type="entry name" value="prc"/>
    <property type="match status" value="1"/>
</dbReference>
<dbReference type="AlphaFoldDB" id="A0A1H8JKT1"/>
<comment type="similarity">
    <text evidence="1 5">Belongs to the peptidase S41A family.</text>
</comment>
<evidence type="ECO:0000256" key="6">
    <source>
        <dbReference type="SAM" id="Phobius"/>
    </source>
</evidence>
<evidence type="ECO:0000256" key="3">
    <source>
        <dbReference type="ARBA" id="ARBA00022801"/>
    </source>
</evidence>
<dbReference type="GO" id="GO:0004175">
    <property type="term" value="F:endopeptidase activity"/>
    <property type="evidence" value="ECO:0007669"/>
    <property type="project" value="TreeGrafter"/>
</dbReference>
<evidence type="ECO:0000259" key="7">
    <source>
        <dbReference type="PROSITE" id="PS50106"/>
    </source>
</evidence>
<name>A0A1H8JKT1_9BACT</name>
<dbReference type="GO" id="GO:0007165">
    <property type="term" value="P:signal transduction"/>
    <property type="evidence" value="ECO:0007669"/>
    <property type="project" value="TreeGrafter"/>
</dbReference>